<accession>A0A8H9H2M2</accession>
<name>A0A8H9H2M2_9ACTN</name>
<feature type="domain" description="CBM2" evidence="3">
    <location>
        <begin position="287"/>
        <end position="389"/>
    </location>
</feature>
<sequence>MGTPSEKTPGTRVTWQSARVRSLSMTSGRKFAVLAAVAAVLAGLIAVLTQTAAEAHGALQAPASRTYACYTDGLTGGQIIPNNPACKDAVAAGGTQPLYDWYGVLRSDGGGRTRGFIPDGQLCSGGFSKYAAYDAPRTDWPTTTLKANSTYNFVYGAWVPHPGGFKLYVTKDGWDPTQPLTWDDMEEQPFLTADPEPEVSNGAYRFSGKLPDKSGRHIIYAVWYRSDSQETFYGCSDVNFLRDGASPSPSPSASPTRSPSPGPSPTRSPSPGPSPTRSPSPSPSASPTSGNPACTATVKLTNTWQGGFQGEVTIKNTGTGPLNGWYIQWQMSNGATITQAWNGTSMQSGPFAMIHAPEWNSSLAPGASATAGFLGSGSATPSISDISCG</sequence>
<dbReference type="GO" id="GO:0005975">
    <property type="term" value="P:carbohydrate metabolic process"/>
    <property type="evidence" value="ECO:0007669"/>
    <property type="project" value="InterPro"/>
</dbReference>
<dbReference type="InterPro" id="IPR014756">
    <property type="entry name" value="Ig_E-set"/>
</dbReference>
<dbReference type="PROSITE" id="PS51173">
    <property type="entry name" value="CBM2"/>
    <property type="match status" value="1"/>
</dbReference>
<evidence type="ECO:0000256" key="2">
    <source>
        <dbReference type="SAM" id="MobiDB-lite"/>
    </source>
</evidence>
<dbReference type="GO" id="GO:0004553">
    <property type="term" value="F:hydrolase activity, hydrolyzing O-glycosyl compounds"/>
    <property type="evidence" value="ECO:0007669"/>
    <property type="project" value="InterPro"/>
</dbReference>
<reference evidence="4" key="2">
    <citation type="submission" date="2020-09" db="EMBL/GenBank/DDBJ databases">
        <authorList>
            <person name="Sun Q."/>
            <person name="Zhou Y."/>
        </authorList>
    </citation>
    <scope>NUCLEOTIDE SEQUENCE</scope>
    <source>
        <strain evidence="4">CGMCC 4.7138</strain>
    </source>
</reference>
<dbReference type="InterPro" id="IPR004302">
    <property type="entry name" value="Cellulose/chitin-bd_N"/>
</dbReference>
<proteinExistence type="predicted"/>
<reference evidence="4" key="1">
    <citation type="journal article" date="2014" name="Int. J. Syst. Evol. Microbiol.">
        <title>Complete genome sequence of Corynebacterium casei LMG S-19264T (=DSM 44701T), isolated from a smear-ripened cheese.</title>
        <authorList>
            <consortium name="US DOE Joint Genome Institute (JGI-PGF)"/>
            <person name="Walter F."/>
            <person name="Albersmeier A."/>
            <person name="Kalinowski J."/>
            <person name="Ruckert C."/>
        </authorList>
    </citation>
    <scope>NUCLEOTIDE SEQUENCE</scope>
    <source>
        <strain evidence="4">CGMCC 4.7138</strain>
    </source>
</reference>
<dbReference type="CDD" id="cd21177">
    <property type="entry name" value="LPMO_AA10"/>
    <property type="match status" value="1"/>
</dbReference>
<dbReference type="Pfam" id="PF00553">
    <property type="entry name" value="CBM_2"/>
    <property type="match status" value="1"/>
</dbReference>
<feature type="region of interest" description="Disordered" evidence="2">
    <location>
        <begin position="244"/>
        <end position="295"/>
    </location>
</feature>
<evidence type="ECO:0000313" key="4">
    <source>
        <dbReference type="EMBL" id="GGO23131.1"/>
    </source>
</evidence>
<dbReference type="InterPro" id="IPR051024">
    <property type="entry name" value="GlcNAc_Chitin_IntDeg"/>
</dbReference>
<dbReference type="EMBL" id="BMMN01000011">
    <property type="protein sequence ID" value="GGO23131.1"/>
    <property type="molecule type" value="Genomic_DNA"/>
</dbReference>
<keyword evidence="1" id="KW-0732">Signal</keyword>
<dbReference type="PANTHER" id="PTHR34823:SF1">
    <property type="entry name" value="CHITIN-BINDING TYPE-4 DOMAIN-CONTAINING PROTEIN"/>
    <property type="match status" value="1"/>
</dbReference>
<gene>
    <name evidence="4" type="primary">cpbD</name>
    <name evidence="4" type="ORF">GCM10011574_52080</name>
</gene>
<protein>
    <submittedName>
        <fullName evidence="4">Chitin-binding protein</fullName>
    </submittedName>
</protein>
<comment type="caution">
    <text evidence="4">The sequence shown here is derived from an EMBL/GenBank/DDBJ whole genome shotgun (WGS) entry which is preliminary data.</text>
</comment>
<dbReference type="SUPFAM" id="SSF81296">
    <property type="entry name" value="E set domains"/>
    <property type="match status" value="1"/>
</dbReference>
<keyword evidence="5" id="KW-1185">Reference proteome</keyword>
<evidence type="ECO:0000313" key="5">
    <source>
        <dbReference type="Proteomes" id="UP000653480"/>
    </source>
</evidence>
<dbReference type="SUPFAM" id="SSF49384">
    <property type="entry name" value="Carbohydrate-binding domain"/>
    <property type="match status" value="1"/>
</dbReference>
<dbReference type="Gene3D" id="2.60.40.290">
    <property type="match status" value="1"/>
</dbReference>
<feature type="compositionally biased region" description="Pro residues" evidence="2">
    <location>
        <begin position="248"/>
        <end position="284"/>
    </location>
</feature>
<dbReference type="AlphaFoldDB" id="A0A8H9H2M2"/>
<dbReference type="InterPro" id="IPR012291">
    <property type="entry name" value="CBM2_carb-bd_dom_sf"/>
</dbReference>
<evidence type="ECO:0000259" key="3">
    <source>
        <dbReference type="PROSITE" id="PS51173"/>
    </source>
</evidence>
<dbReference type="Gene3D" id="2.70.50.50">
    <property type="entry name" value="chitin-binding protein cbp21"/>
    <property type="match status" value="1"/>
</dbReference>
<organism evidence="4 5">
    <name type="scientific">Microbispora bryophytorum</name>
    <dbReference type="NCBI Taxonomy" id="1460882"/>
    <lineage>
        <taxon>Bacteria</taxon>
        <taxon>Bacillati</taxon>
        <taxon>Actinomycetota</taxon>
        <taxon>Actinomycetes</taxon>
        <taxon>Streptosporangiales</taxon>
        <taxon>Streptosporangiaceae</taxon>
        <taxon>Microbispora</taxon>
    </lineage>
</organism>
<evidence type="ECO:0000256" key="1">
    <source>
        <dbReference type="ARBA" id="ARBA00022729"/>
    </source>
</evidence>
<dbReference type="SMART" id="SM00637">
    <property type="entry name" value="CBD_II"/>
    <property type="match status" value="1"/>
</dbReference>
<dbReference type="Pfam" id="PF03067">
    <property type="entry name" value="LPMO_10"/>
    <property type="match status" value="1"/>
</dbReference>
<dbReference type="InterPro" id="IPR001919">
    <property type="entry name" value="CBD2"/>
</dbReference>
<dbReference type="GO" id="GO:0030247">
    <property type="term" value="F:polysaccharide binding"/>
    <property type="evidence" value="ECO:0007669"/>
    <property type="project" value="UniProtKB-UniRule"/>
</dbReference>
<dbReference type="InterPro" id="IPR008965">
    <property type="entry name" value="CBM2/CBM3_carb-bd_dom_sf"/>
</dbReference>
<dbReference type="PANTHER" id="PTHR34823">
    <property type="entry name" value="GLCNAC-BINDING PROTEIN A"/>
    <property type="match status" value="1"/>
</dbReference>
<dbReference type="Proteomes" id="UP000653480">
    <property type="component" value="Unassembled WGS sequence"/>
</dbReference>